<reference evidence="11" key="1">
    <citation type="submission" date="2022-01" db="EMBL/GenBank/DDBJ databases">
        <title>Colwellia maritima, isolated from seawater.</title>
        <authorList>
            <person name="Kristyanto S."/>
            <person name="Jung J."/>
            <person name="Jeon C.O."/>
        </authorList>
    </citation>
    <scope>NUCLEOTIDE SEQUENCE</scope>
    <source>
        <strain evidence="11">MSW7</strain>
    </source>
</reference>
<dbReference type="PANTHER" id="PTHR44942">
    <property type="entry name" value="METHYLTRANSF_11 DOMAIN-CONTAINING PROTEIN"/>
    <property type="match status" value="1"/>
</dbReference>
<keyword evidence="7 9" id="KW-0949">S-adenosyl-L-methionine</keyword>
<protein>
    <recommendedName>
        <fullName evidence="4 9">Malonyl-[acyl-carrier protein] O-methyltransferase</fullName>
        <shortName evidence="9">Malonyl-ACP O-methyltransferase</shortName>
        <ecNumber evidence="4 9">2.1.1.197</ecNumber>
    </recommendedName>
    <alternativeName>
        <fullName evidence="9">Biotin synthesis protein BioC</fullName>
    </alternativeName>
</protein>
<evidence type="ECO:0000256" key="2">
    <source>
        <dbReference type="ARBA" id="ARBA00004746"/>
    </source>
</evidence>
<proteinExistence type="inferred from homology"/>
<evidence type="ECO:0000313" key="12">
    <source>
        <dbReference type="Proteomes" id="UP001139646"/>
    </source>
</evidence>
<organism evidence="11 12">
    <name type="scientific">Colwellia maritima</name>
    <dbReference type="NCBI Taxonomy" id="2912588"/>
    <lineage>
        <taxon>Bacteria</taxon>
        <taxon>Pseudomonadati</taxon>
        <taxon>Pseudomonadota</taxon>
        <taxon>Gammaproteobacteria</taxon>
        <taxon>Alteromonadales</taxon>
        <taxon>Colwelliaceae</taxon>
        <taxon>Colwellia</taxon>
    </lineage>
</organism>
<dbReference type="Pfam" id="PF08241">
    <property type="entry name" value="Methyltransf_11"/>
    <property type="match status" value="1"/>
</dbReference>
<dbReference type="Proteomes" id="UP001139646">
    <property type="component" value="Unassembled WGS sequence"/>
</dbReference>
<evidence type="ECO:0000256" key="1">
    <source>
        <dbReference type="ARBA" id="ARBA00000852"/>
    </source>
</evidence>
<dbReference type="NCBIfam" id="TIGR02072">
    <property type="entry name" value="BioC"/>
    <property type="match status" value="1"/>
</dbReference>
<dbReference type="PANTHER" id="PTHR44942:SF4">
    <property type="entry name" value="METHYLTRANSFERASE TYPE 11 DOMAIN-CONTAINING PROTEIN"/>
    <property type="match status" value="1"/>
</dbReference>
<dbReference type="Gene3D" id="3.40.50.150">
    <property type="entry name" value="Vaccinia Virus protein VP39"/>
    <property type="match status" value="1"/>
</dbReference>
<accession>A0ABS9X206</accession>
<feature type="domain" description="Methyltransferase type 11" evidence="10">
    <location>
        <begin position="52"/>
        <end position="144"/>
    </location>
</feature>
<gene>
    <name evidence="9 11" type="primary">bioC</name>
    <name evidence="11" type="ORF">L3081_13905</name>
</gene>
<evidence type="ECO:0000256" key="6">
    <source>
        <dbReference type="ARBA" id="ARBA00022679"/>
    </source>
</evidence>
<comment type="caution">
    <text evidence="11">The sequence shown here is derived from an EMBL/GenBank/DDBJ whole genome shotgun (WGS) entry which is preliminary data.</text>
</comment>
<dbReference type="CDD" id="cd02440">
    <property type="entry name" value="AdoMet_MTases"/>
    <property type="match status" value="1"/>
</dbReference>
<dbReference type="RefSeq" id="WP_242286723.1">
    <property type="nucleotide sequence ID" value="NZ_JAKKSL010000002.1"/>
</dbReference>
<sequence length="267" mass="30479">MITTKVHKENQFKMAESFGSASKSYDVSARLQRFSGKHLMPWLPNKNDLRVLDLGSGTGFFTDLLATTYKDVIGLDFSKGMLKFAKNCRNQNIQWINADAHKIPLQNESIDFIYSNLVLQWCEPLDNAIKEMLRVLKPGGLIVFTTLVDGTLHELKSSWAKVDDDQHVIDFKSEDQLAKYFNTDNSQIFEHKCQDIVLEYQNVIHLARELKGLGANHLPKKKNRGLSGKDKWFAMTDHYQEFVEPNGIYPATYCLYSGLVVKLNNPS</sequence>
<dbReference type="InterPro" id="IPR051052">
    <property type="entry name" value="Diverse_substrate_MTase"/>
</dbReference>
<evidence type="ECO:0000256" key="5">
    <source>
        <dbReference type="ARBA" id="ARBA00022603"/>
    </source>
</evidence>
<keyword evidence="6 9" id="KW-0808">Transferase</keyword>
<comment type="catalytic activity">
    <reaction evidence="1 9">
        <text>malonyl-[ACP] + S-adenosyl-L-methionine = malonyl-[ACP] methyl ester + S-adenosyl-L-homocysteine</text>
        <dbReference type="Rhea" id="RHEA:17105"/>
        <dbReference type="Rhea" id="RHEA-COMP:9623"/>
        <dbReference type="Rhea" id="RHEA-COMP:9954"/>
        <dbReference type="ChEBI" id="CHEBI:57856"/>
        <dbReference type="ChEBI" id="CHEBI:59789"/>
        <dbReference type="ChEBI" id="CHEBI:78449"/>
        <dbReference type="ChEBI" id="CHEBI:78845"/>
        <dbReference type="EC" id="2.1.1.197"/>
    </reaction>
</comment>
<comment type="function">
    <text evidence="9">Converts the free carboxyl group of a malonyl-thioester to its methyl ester by transfer of a methyl group from S-adenosyl-L-methionine (SAM). It allows to synthesize pimeloyl-ACP via the fatty acid synthetic pathway.</text>
</comment>
<keyword evidence="12" id="KW-1185">Reference proteome</keyword>
<dbReference type="InterPro" id="IPR013216">
    <property type="entry name" value="Methyltransf_11"/>
</dbReference>
<keyword evidence="5 9" id="KW-0489">Methyltransferase</keyword>
<dbReference type="InterPro" id="IPR029063">
    <property type="entry name" value="SAM-dependent_MTases_sf"/>
</dbReference>
<keyword evidence="8 9" id="KW-0093">Biotin biosynthesis</keyword>
<dbReference type="GO" id="GO:0032259">
    <property type="term" value="P:methylation"/>
    <property type="evidence" value="ECO:0007669"/>
    <property type="project" value="UniProtKB-KW"/>
</dbReference>
<dbReference type="GO" id="GO:0102130">
    <property type="term" value="F:malonyl-CoA methyltransferase activity"/>
    <property type="evidence" value="ECO:0007669"/>
    <property type="project" value="UniProtKB-EC"/>
</dbReference>
<evidence type="ECO:0000259" key="10">
    <source>
        <dbReference type="Pfam" id="PF08241"/>
    </source>
</evidence>
<dbReference type="HAMAP" id="MF_00835">
    <property type="entry name" value="BioC"/>
    <property type="match status" value="1"/>
</dbReference>
<evidence type="ECO:0000256" key="8">
    <source>
        <dbReference type="ARBA" id="ARBA00022756"/>
    </source>
</evidence>
<dbReference type="EMBL" id="JAKKSL010000002">
    <property type="protein sequence ID" value="MCI2284279.1"/>
    <property type="molecule type" value="Genomic_DNA"/>
</dbReference>
<dbReference type="InterPro" id="IPR011814">
    <property type="entry name" value="BioC"/>
</dbReference>
<comment type="pathway">
    <text evidence="2 9">Cofactor biosynthesis; biotin biosynthesis.</text>
</comment>
<evidence type="ECO:0000313" key="11">
    <source>
        <dbReference type="EMBL" id="MCI2284279.1"/>
    </source>
</evidence>
<evidence type="ECO:0000256" key="3">
    <source>
        <dbReference type="ARBA" id="ARBA00008361"/>
    </source>
</evidence>
<comment type="similarity">
    <text evidence="3 9">Belongs to the methyltransferase superfamily.</text>
</comment>
<dbReference type="SUPFAM" id="SSF53335">
    <property type="entry name" value="S-adenosyl-L-methionine-dependent methyltransferases"/>
    <property type="match status" value="1"/>
</dbReference>
<evidence type="ECO:0000256" key="7">
    <source>
        <dbReference type="ARBA" id="ARBA00022691"/>
    </source>
</evidence>
<evidence type="ECO:0000256" key="9">
    <source>
        <dbReference type="HAMAP-Rule" id="MF_00835"/>
    </source>
</evidence>
<name>A0ABS9X206_9GAMM</name>
<dbReference type="EC" id="2.1.1.197" evidence="4 9"/>
<evidence type="ECO:0000256" key="4">
    <source>
        <dbReference type="ARBA" id="ARBA00012327"/>
    </source>
</evidence>